<dbReference type="Proteomes" id="UP001151081">
    <property type="component" value="Unassembled WGS sequence"/>
</dbReference>
<gene>
    <name evidence="1" type="ORF">KEG57_29040</name>
</gene>
<accession>A0A9X4ATV1</accession>
<dbReference type="EMBL" id="JAGTJJ010000022">
    <property type="protein sequence ID" value="MDC3984589.1"/>
    <property type="molecule type" value="Genomic_DNA"/>
</dbReference>
<proteinExistence type="predicted"/>
<evidence type="ECO:0000313" key="2">
    <source>
        <dbReference type="Proteomes" id="UP001151081"/>
    </source>
</evidence>
<dbReference type="RefSeq" id="WP_272459048.1">
    <property type="nucleotide sequence ID" value="NZ_JAGTJJ010000022.1"/>
</dbReference>
<dbReference type="AlphaFoldDB" id="A0A9X4ATV1"/>
<name>A0A9X4ATV1_9BACT</name>
<evidence type="ECO:0000313" key="1">
    <source>
        <dbReference type="EMBL" id="MDC3984589.1"/>
    </source>
</evidence>
<sequence>MFIDPCVRSFGTARVCTVLLSYLETGSNEEVAGAASALYWAWRPRPDEDLDELLSRIRAAKLQVFIRNDDLQVRRRILPSLRLEPEAYAEELRPLIARAIEIARTHADEYIRHRIEVQLGAGGPYMAIPDTEPKSE</sequence>
<organism evidence="1 2">
    <name type="scientific">Polyangium jinanense</name>
    <dbReference type="NCBI Taxonomy" id="2829994"/>
    <lineage>
        <taxon>Bacteria</taxon>
        <taxon>Pseudomonadati</taxon>
        <taxon>Myxococcota</taxon>
        <taxon>Polyangia</taxon>
        <taxon>Polyangiales</taxon>
        <taxon>Polyangiaceae</taxon>
        <taxon>Polyangium</taxon>
    </lineage>
</organism>
<keyword evidence="2" id="KW-1185">Reference proteome</keyword>
<comment type="caution">
    <text evidence="1">The sequence shown here is derived from an EMBL/GenBank/DDBJ whole genome shotgun (WGS) entry which is preliminary data.</text>
</comment>
<protein>
    <submittedName>
        <fullName evidence="1">Uncharacterized protein</fullName>
    </submittedName>
</protein>
<reference evidence="1 2" key="1">
    <citation type="submission" date="2021-04" db="EMBL/GenBank/DDBJ databases">
        <title>Genome analysis of Polyangium sp.</title>
        <authorList>
            <person name="Li Y."/>
            <person name="Wang J."/>
        </authorList>
    </citation>
    <scope>NUCLEOTIDE SEQUENCE [LARGE SCALE GENOMIC DNA]</scope>
    <source>
        <strain evidence="1 2">SDU14</strain>
    </source>
</reference>